<dbReference type="PANTHER" id="PTHR34943:SF2">
    <property type="entry name" value="PROTEIN COFACTOR ASSEMBLY OF COMPLEX C SUBUNIT B CCB4, CHLOROPLASTIC"/>
    <property type="match status" value="1"/>
</dbReference>
<protein>
    <submittedName>
        <fullName evidence="1">Uncharacterized protein</fullName>
    </submittedName>
</protein>
<dbReference type="InterPro" id="IPR044705">
    <property type="entry name" value="CCB4"/>
</dbReference>
<organism evidence="1">
    <name type="scientific">Rhizochromulina marina</name>
    <dbReference type="NCBI Taxonomy" id="1034831"/>
    <lineage>
        <taxon>Eukaryota</taxon>
        <taxon>Sar</taxon>
        <taxon>Stramenopiles</taxon>
        <taxon>Ochrophyta</taxon>
        <taxon>Dictyochophyceae</taxon>
        <taxon>Rhizochromulinales</taxon>
        <taxon>Rhizochromulina</taxon>
    </lineage>
</organism>
<name>A0A7S2WSP7_9STRA</name>
<dbReference type="EMBL" id="HBHJ01026115">
    <property type="protein sequence ID" value="CAD9705821.1"/>
    <property type="molecule type" value="Transcribed_RNA"/>
</dbReference>
<dbReference type="AlphaFoldDB" id="A0A7S2WSP7"/>
<sequence length="329" mass="34207">MFQAPSRGPKVLRMNEHRRVVTTWVAVALVLTTTTTTVTGLVPGRLRSVRTWSPRGQGVDAVGPRRRGAALLAGRREPDSAPPDATVSGGGVIRGATVLDQVLLGVAALGLAAVVGSRLALDPADIVDSQSRADILAVMGLGTLVLDTLGRIEVDPRRAVAVRLSGIQGKGVSRALGMDGPLAPALAVIDQTAEGLLDCTSSARTFVLVWRGQVLYRRGVLPGGPPAPPDTAASGVRLGRGSIALQVAEKAMVNLPALQTLPGRVEFMPWLPSNTQSLVVAGLGTEGFALLGGDVVRGFTDTDLKLISVVLEPVYEALVDVERPKEGAP</sequence>
<dbReference type="Pfam" id="PF11152">
    <property type="entry name" value="CCB2_CCB4"/>
    <property type="match status" value="1"/>
</dbReference>
<dbReference type="GO" id="GO:0010190">
    <property type="term" value="P:cytochrome b6f complex assembly"/>
    <property type="evidence" value="ECO:0007669"/>
    <property type="project" value="TreeGrafter"/>
</dbReference>
<dbReference type="PANTHER" id="PTHR34943">
    <property type="match status" value="1"/>
</dbReference>
<evidence type="ECO:0000313" key="1">
    <source>
        <dbReference type="EMBL" id="CAD9705821.1"/>
    </source>
</evidence>
<dbReference type="GO" id="GO:0009507">
    <property type="term" value="C:chloroplast"/>
    <property type="evidence" value="ECO:0007669"/>
    <property type="project" value="TreeGrafter"/>
</dbReference>
<proteinExistence type="predicted"/>
<reference evidence="1" key="1">
    <citation type="submission" date="2021-01" db="EMBL/GenBank/DDBJ databases">
        <authorList>
            <person name="Corre E."/>
            <person name="Pelletier E."/>
            <person name="Niang G."/>
            <person name="Scheremetjew M."/>
            <person name="Finn R."/>
            <person name="Kale V."/>
            <person name="Holt S."/>
            <person name="Cochrane G."/>
            <person name="Meng A."/>
            <person name="Brown T."/>
            <person name="Cohen L."/>
        </authorList>
    </citation>
    <scope>NUCLEOTIDE SEQUENCE</scope>
    <source>
        <strain evidence="1">CCMP1243</strain>
    </source>
</reference>
<accession>A0A7S2WSP7</accession>
<dbReference type="InterPro" id="IPR021325">
    <property type="entry name" value="CCB2/CCB4"/>
</dbReference>
<gene>
    <name evidence="1" type="ORF">RMAR1173_LOCUS17230</name>
</gene>